<dbReference type="EMBL" id="CAVLEF010000002">
    <property type="protein sequence ID" value="CAK1541376.1"/>
    <property type="molecule type" value="Genomic_DNA"/>
</dbReference>
<feature type="region of interest" description="Disordered" evidence="1">
    <location>
        <begin position="1"/>
        <end position="21"/>
    </location>
</feature>
<sequence length="535" mass="57788">MEFNDESPIPDCGLGRNLSGRSEDEAGSVTMLHEVSAWPGMGALCNLRDRTDYTSLEDFIAEVNNNNYMKEERGQCAESPPAPQAHGWAGSPAQAQRSYEELRPPVVRDMQTYAHLEEALFKPGTGEYLPRRSPELSPSPEQRDREPAQYRTLHYEPYSPAPPYHHEHHPMDTNAGTAAEAGASGGESGVYTRCAYTTAGSPYFPAGSDLTHPQMWTSASGAGGSPSYCGSTVLGEYVEAEAETNAGSTSGTSGSGGALPAFSARFGGAFASTSRPSPLSTSPHTYTQPELWRVECSYRPQLSAAASLSAMAEGAPGGADFYKSFLYNGAAAPHCAPPVPPDYKQKKGMGAKRPGMSCTNCQTTTYSNEERLHTDTETKAEEQHKSGASAKQEHHPCRACADACFAHGARPRALHHTQHTSHTVHTLPSPVDVKNSWLADRLSSTVHLQDLKEEREVKAVESSGTAESRAVGMNYYTPHNVKLEEPPPAHAHAHAHTPYAAQQHAHTHPHKEYYEDSVYSHASDVDRPSVVSMGS</sequence>
<feature type="region of interest" description="Disordered" evidence="1">
    <location>
        <begin position="124"/>
        <end position="186"/>
    </location>
</feature>
<name>A0AAV1IXL1_9NEOP</name>
<dbReference type="AlphaFoldDB" id="A0AAV1IXL1"/>
<gene>
    <name evidence="2" type="ORF">LNINA_LOCUS1365</name>
</gene>
<keyword evidence="3" id="KW-1185">Reference proteome</keyword>
<reference evidence="2 3" key="1">
    <citation type="submission" date="2023-11" db="EMBL/GenBank/DDBJ databases">
        <authorList>
            <person name="Okamura Y."/>
        </authorList>
    </citation>
    <scope>NUCLEOTIDE SEQUENCE [LARGE SCALE GENOMIC DNA]</scope>
</reference>
<feature type="region of interest" description="Disordered" evidence="1">
    <location>
        <begin position="487"/>
        <end position="510"/>
    </location>
</feature>
<evidence type="ECO:0000313" key="3">
    <source>
        <dbReference type="Proteomes" id="UP001497472"/>
    </source>
</evidence>
<evidence type="ECO:0000256" key="1">
    <source>
        <dbReference type="SAM" id="MobiDB-lite"/>
    </source>
</evidence>
<proteinExistence type="predicted"/>
<comment type="caution">
    <text evidence="2">The sequence shown here is derived from an EMBL/GenBank/DDBJ whole genome shotgun (WGS) entry which is preliminary data.</text>
</comment>
<protein>
    <submittedName>
        <fullName evidence="2">Uncharacterized protein</fullName>
    </submittedName>
</protein>
<organism evidence="2 3">
    <name type="scientific">Leptosia nina</name>
    <dbReference type="NCBI Taxonomy" id="320188"/>
    <lineage>
        <taxon>Eukaryota</taxon>
        <taxon>Metazoa</taxon>
        <taxon>Ecdysozoa</taxon>
        <taxon>Arthropoda</taxon>
        <taxon>Hexapoda</taxon>
        <taxon>Insecta</taxon>
        <taxon>Pterygota</taxon>
        <taxon>Neoptera</taxon>
        <taxon>Endopterygota</taxon>
        <taxon>Lepidoptera</taxon>
        <taxon>Glossata</taxon>
        <taxon>Ditrysia</taxon>
        <taxon>Papilionoidea</taxon>
        <taxon>Pieridae</taxon>
        <taxon>Pierinae</taxon>
        <taxon>Leptosia</taxon>
    </lineage>
</organism>
<feature type="region of interest" description="Disordered" evidence="1">
    <location>
        <begin position="369"/>
        <end position="393"/>
    </location>
</feature>
<evidence type="ECO:0000313" key="2">
    <source>
        <dbReference type="EMBL" id="CAK1541376.1"/>
    </source>
</evidence>
<feature type="region of interest" description="Disordered" evidence="1">
    <location>
        <begin position="74"/>
        <end position="97"/>
    </location>
</feature>
<accession>A0AAV1IXL1</accession>
<dbReference type="Proteomes" id="UP001497472">
    <property type="component" value="Unassembled WGS sequence"/>
</dbReference>